<dbReference type="InterPro" id="IPR001173">
    <property type="entry name" value="Glyco_trans_2-like"/>
</dbReference>
<evidence type="ECO:0000256" key="4">
    <source>
        <dbReference type="ARBA" id="ARBA00022723"/>
    </source>
</evidence>
<evidence type="ECO:0000313" key="10">
    <source>
        <dbReference type="EMBL" id="AWK72622.1"/>
    </source>
</evidence>
<dbReference type="KEGG" id="roz:CBI38_14660"/>
<name>A0A2S2BVL1_9NOCA</name>
<evidence type="ECO:0000256" key="3">
    <source>
        <dbReference type="ARBA" id="ARBA00022490"/>
    </source>
</evidence>
<accession>A0A2S2BVL1</accession>
<dbReference type="SUPFAM" id="SSF53448">
    <property type="entry name" value="Nucleotide-diphospho-sugar transferases"/>
    <property type="match status" value="1"/>
</dbReference>
<dbReference type="GO" id="GO:0005975">
    <property type="term" value="P:carbohydrate metabolic process"/>
    <property type="evidence" value="ECO:0007669"/>
    <property type="project" value="InterPro"/>
</dbReference>
<dbReference type="RefSeq" id="WP_109329891.1">
    <property type="nucleotide sequence ID" value="NZ_CP021354.1"/>
</dbReference>
<keyword evidence="11" id="KW-1185">Reference proteome</keyword>
<reference evidence="10 11" key="1">
    <citation type="submission" date="2017-05" db="EMBL/GenBank/DDBJ databases">
        <title>Isolation of Rhodococcus sp. S2-17 biodegrading of BP-3.</title>
        <authorList>
            <person name="Lee Y."/>
            <person name="Kim K.H."/>
            <person name="Chun B.H."/>
            <person name="Jung H.S."/>
            <person name="Jeon C.O."/>
        </authorList>
    </citation>
    <scope>NUCLEOTIDE SEQUENCE [LARGE SCALE GENOMIC DNA]</scope>
    <source>
        <strain evidence="10 11">S2-17</strain>
    </source>
</reference>
<dbReference type="CDD" id="cd07503">
    <property type="entry name" value="HAD_HisB-N"/>
    <property type="match status" value="1"/>
</dbReference>
<dbReference type="NCBIfam" id="TIGR01662">
    <property type="entry name" value="HAD-SF-IIIA"/>
    <property type="match status" value="1"/>
</dbReference>
<feature type="domain" description="Glycosyltransferase 2-like" evidence="9">
    <location>
        <begin position="30"/>
        <end position="167"/>
    </location>
</feature>
<gene>
    <name evidence="10" type="ORF">CBI38_14660</name>
</gene>
<dbReference type="Gene3D" id="3.90.550.10">
    <property type="entry name" value="Spore Coat Polysaccharide Biosynthesis Protein SpsA, Chain A"/>
    <property type="match status" value="1"/>
</dbReference>
<dbReference type="Proteomes" id="UP000245711">
    <property type="component" value="Chromosome"/>
</dbReference>
<proteinExistence type="inferred from homology"/>
<dbReference type="AlphaFoldDB" id="A0A2S2BVL1"/>
<dbReference type="Gene3D" id="3.40.50.1000">
    <property type="entry name" value="HAD superfamily/HAD-like"/>
    <property type="match status" value="1"/>
</dbReference>
<evidence type="ECO:0000313" key="11">
    <source>
        <dbReference type="Proteomes" id="UP000245711"/>
    </source>
</evidence>
<keyword evidence="6" id="KW-0119">Carbohydrate metabolism</keyword>
<dbReference type="InterPro" id="IPR006543">
    <property type="entry name" value="Histidinol-phos"/>
</dbReference>
<comment type="similarity">
    <text evidence="2">Belongs to the GmhB family.</text>
</comment>
<dbReference type="GO" id="GO:0046872">
    <property type="term" value="F:metal ion binding"/>
    <property type="evidence" value="ECO:0007669"/>
    <property type="project" value="UniProtKB-KW"/>
</dbReference>
<dbReference type="Pfam" id="PF00535">
    <property type="entry name" value="Glycos_transf_2"/>
    <property type="match status" value="1"/>
</dbReference>
<organism evidence="10 11">
    <name type="scientific">Rhodococcus oxybenzonivorans</name>
    <dbReference type="NCBI Taxonomy" id="1990687"/>
    <lineage>
        <taxon>Bacteria</taxon>
        <taxon>Bacillati</taxon>
        <taxon>Actinomycetota</taxon>
        <taxon>Actinomycetes</taxon>
        <taxon>Mycobacteriales</taxon>
        <taxon>Nocardiaceae</taxon>
        <taxon>Rhodococcus</taxon>
    </lineage>
</organism>
<comment type="subcellular location">
    <subcellularLocation>
        <location evidence="1">Cytoplasm</location>
    </subcellularLocation>
</comment>
<keyword evidence="3" id="KW-0963">Cytoplasm</keyword>
<sequence>MSEDDRRGPSAVEGSTPGDTAPGESAVAYSVVIPTVGRPSLDRLLGALASATGARPHEIVVVDDRPGDHGPLQVPTGYLPVRLLTSGGRGPAAARNVGWRAASSPWIAFLDDDVMVAPTWFDDLVADLKEAETAAADDPVGASQARIVVPLPTSRPPDDDERRTAALAGARWITADMAYRRSALQAVGGFDERFPRAFREDADLALRVIRAGYRIVDGARVTTHPPGRGTMFTSVRAQACNADNALMRRKFGPHWRHEIGEGPGRMRGHVLATSAGGLALALGLAGKRQAAVVAGALWAGSTVDFAVRRILPGPRTPREVFRMAFTSALIPPVACGWRLRGEFQVRRTERERPAAVLFDRDDTIIVDVPYLSDPDLVRPVPGAVELLGRLRAHGVPIGVISNQSGVAKGLISPERLVAVNSRVEEVLGPFDTWQVCPHDAADGCECRKPHPTMVRRAAEELGVDVRRCVLIGDTGADVDAALTAGARAVLVPTTRTLPEEVAAAHRKAAVAPTLVAAVALAMGDRR</sequence>
<dbReference type="NCBIfam" id="TIGR01656">
    <property type="entry name" value="Histidinol-ppas"/>
    <property type="match status" value="1"/>
</dbReference>
<dbReference type="InterPro" id="IPR006549">
    <property type="entry name" value="HAD-SF_hydro_IIIA"/>
</dbReference>
<dbReference type="InterPro" id="IPR036412">
    <property type="entry name" value="HAD-like_sf"/>
</dbReference>
<evidence type="ECO:0000256" key="6">
    <source>
        <dbReference type="ARBA" id="ARBA00023277"/>
    </source>
</evidence>
<dbReference type="PANTHER" id="PTHR42891:SF1">
    <property type="entry name" value="D-GLYCERO-BETA-D-MANNO-HEPTOSE-1,7-BISPHOSPHATE 7-PHOSPHATASE"/>
    <property type="match status" value="1"/>
</dbReference>
<dbReference type="InterPro" id="IPR029044">
    <property type="entry name" value="Nucleotide-diphossugar_trans"/>
</dbReference>
<dbReference type="NCBIfam" id="TIGR01509">
    <property type="entry name" value="HAD-SF-IA-v3"/>
    <property type="match status" value="1"/>
</dbReference>
<evidence type="ECO:0000256" key="5">
    <source>
        <dbReference type="ARBA" id="ARBA00022801"/>
    </source>
</evidence>
<keyword evidence="5 10" id="KW-0378">Hydrolase</keyword>
<protein>
    <recommendedName>
        <fullName evidence="7">D,D-heptose 1,7-bisphosphate phosphatase</fullName>
    </recommendedName>
</protein>
<evidence type="ECO:0000259" key="9">
    <source>
        <dbReference type="Pfam" id="PF00535"/>
    </source>
</evidence>
<dbReference type="Pfam" id="PF13242">
    <property type="entry name" value="Hydrolase_like"/>
    <property type="match status" value="1"/>
</dbReference>
<evidence type="ECO:0000256" key="7">
    <source>
        <dbReference type="ARBA" id="ARBA00031828"/>
    </source>
</evidence>
<dbReference type="SUPFAM" id="SSF56784">
    <property type="entry name" value="HAD-like"/>
    <property type="match status" value="1"/>
</dbReference>
<dbReference type="OrthoDB" id="9781367at2"/>
<dbReference type="InterPro" id="IPR023214">
    <property type="entry name" value="HAD_sf"/>
</dbReference>
<dbReference type="InterPro" id="IPR004446">
    <property type="entry name" value="Heptose_bisP_phosphatase"/>
</dbReference>
<dbReference type="GO" id="GO:0005737">
    <property type="term" value="C:cytoplasm"/>
    <property type="evidence" value="ECO:0007669"/>
    <property type="project" value="UniProtKB-SubCell"/>
</dbReference>
<dbReference type="PANTHER" id="PTHR42891">
    <property type="entry name" value="D-GLYCERO-BETA-D-MANNO-HEPTOSE-1,7-BISPHOSPHATE 7-PHOSPHATASE"/>
    <property type="match status" value="1"/>
</dbReference>
<evidence type="ECO:0000256" key="8">
    <source>
        <dbReference type="SAM" id="MobiDB-lite"/>
    </source>
</evidence>
<dbReference type="EMBL" id="CP021354">
    <property type="protein sequence ID" value="AWK72622.1"/>
    <property type="molecule type" value="Genomic_DNA"/>
</dbReference>
<dbReference type="GO" id="GO:0016791">
    <property type="term" value="F:phosphatase activity"/>
    <property type="evidence" value="ECO:0007669"/>
    <property type="project" value="InterPro"/>
</dbReference>
<dbReference type="InterPro" id="IPR006439">
    <property type="entry name" value="HAD-SF_hydro_IA"/>
</dbReference>
<evidence type="ECO:0000256" key="2">
    <source>
        <dbReference type="ARBA" id="ARBA00005628"/>
    </source>
</evidence>
<keyword evidence="4" id="KW-0479">Metal-binding</keyword>
<evidence type="ECO:0000256" key="1">
    <source>
        <dbReference type="ARBA" id="ARBA00004496"/>
    </source>
</evidence>
<feature type="region of interest" description="Disordered" evidence="8">
    <location>
        <begin position="1"/>
        <end position="23"/>
    </location>
</feature>